<gene>
    <name evidence="16" type="primary">pbpC</name>
    <name evidence="16" type="ORF">EAH81_13900</name>
</gene>
<keyword evidence="12" id="KW-0472">Membrane</keyword>
<feature type="domain" description="Penicillin-binding protein transpeptidase" evidence="13">
    <location>
        <begin position="309"/>
        <end position="569"/>
    </location>
</feature>
<evidence type="ECO:0000256" key="9">
    <source>
        <dbReference type="ARBA" id="ARBA00023268"/>
    </source>
</evidence>
<dbReference type="GO" id="GO:0008658">
    <property type="term" value="F:penicillin binding"/>
    <property type="evidence" value="ECO:0007669"/>
    <property type="project" value="InterPro"/>
</dbReference>
<keyword evidence="5" id="KW-0645">Protease</keyword>
<evidence type="ECO:0000256" key="8">
    <source>
        <dbReference type="ARBA" id="ARBA00022801"/>
    </source>
</evidence>
<evidence type="ECO:0000256" key="7">
    <source>
        <dbReference type="ARBA" id="ARBA00022679"/>
    </source>
</evidence>
<dbReference type="EC" id="2.4.99.28" evidence="10"/>
<dbReference type="SUPFAM" id="SSF56601">
    <property type="entry name" value="beta-lactamase/transpeptidase-like"/>
    <property type="match status" value="1"/>
</dbReference>
<keyword evidence="12" id="KW-0812">Transmembrane</keyword>
<accession>A0A502EQX2</accession>
<dbReference type="OrthoDB" id="9766909at2"/>
<evidence type="ECO:0000256" key="4">
    <source>
        <dbReference type="ARBA" id="ARBA00022645"/>
    </source>
</evidence>
<dbReference type="AlphaFoldDB" id="A0A502EQX2"/>
<dbReference type="Pfam" id="PF00905">
    <property type="entry name" value="Transpeptidase"/>
    <property type="match status" value="1"/>
</dbReference>
<dbReference type="Gene3D" id="3.40.710.10">
    <property type="entry name" value="DD-peptidase/beta-lactamase superfamily"/>
    <property type="match status" value="1"/>
</dbReference>
<dbReference type="InterPro" id="IPR001460">
    <property type="entry name" value="PCN-bd_Tpept"/>
</dbReference>
<dbReference type="GO" id="GO:0004180">
    <property type="term" value="F:carboxypeptidase activity"/>
    <property type="evidence" value="ECO:0007669"/>
    <property type="project" value="UniProtKB-KW"/>
</dbReference>
<dbReference type="GO" id="GO:0008955">
    <property type="term" value="F:peptidoglycan glycosyltransferase activity"/>
    <property type="evidence" value="ECO:0007669"/>
    <property type="project" value="UniProtKB-EC"/>
</dbReference>
<keyword evidence="12" id="KW-1133">Transmembrane helix</keyword>
<organism evidence="16 17">
    <name type="scientific">Flavobacterium pectinovorum</name>
    <dbReference type="NCBI Taxonomy" id="29533"/>
    <lineage>
        <taxon>Bacteria</taxon>
        <taxon>Pseudomonadati</taxon>
        <taxon>Bacteroidota</taxon>
        <taxon>Flavobacteriia</taxon>
        <taxon>Flavobacteriales</taxon>
        <taxon>Flavobacteriaceae</taxon>
        <taxon>Flavobacterium</taxon>
    </lineage>
</organism>
<evidence type="ECO:0000256" key="12">
    <source>
        <dbReference type="SAM" id="Phobius"/>
    </source>
</evidence>
<protein>
    <recommendedName>
        <fullName evidence="10">peptidoglycan glycosyltransferase</fullName>
        <ecNumber evidence="10">2.4.99.28</ecNumber>
    </recommendedName>
</protein>
<comment type="catalytic activity">
    <reaction evidence="11">
        <text>[GlcNAc-(1-&gt;4)-Mur2Ac(oyl-L-Ala-gamma-D-Glu-L-Lys-D-Ala-D-Ala)](n)-di-trans,octa-cis-undecaprenyl diphosphate + beta-D-GlcNAc-(1-&gt;4)-Mur2Ac(oyl-L-Ala-gamma-D-Glu-L-Lys-D-Ala-D-Ala)-di-trans,octa-cis-undecaprenyl diphosphate = [GlcNAc-(1-&gt;4)-Mur2Ac(oyl-L-Ala-gamma-D-Glu-L-Lys-D-Ala-D-Ala)](n+1)-di-trans,octa-cis-undecaprenyl diphosphate + di-trans,octa-cis-undecaprenyl diphosphate + H(+)</text>
        <dbReference type="Rhea" id="RHEA:23708"/>
        <dbReference type="Rhea" id="RHEA-COMP:9602"/>
        <dbReference type="Rhea" id="RHEA-COMP:9603"/>
        <dbReference type="ChEBI" id="CHEBI:15378"/>
        <dbReference type="ChEBI" id="CHEBI:58405"/>
        <dbReference type="ChEBI" id="CHEBI:60033"/>
        <dbReference type="ChEBI" id="CHEBI:78435"/>
        <dbReference type="EC" id="2.4.99.28"/>
    </reaction>
</comment>
<dbReference type="InterPro" id="IPR011815">
    <property type="entry name" value="PBP_1c"/>
</dbReference>
<dbReference type="InterPro" id="IPR009647">
    <property type="entry name" value="PBP_C"/>
</dbReference>
<proteinExistence type="inferred from homology"/>
<dbReference type="NCBIfam" id="TIGR02073">
    <property type="entry name" value="PBP_1c"/>
    <property type="match status" value="1"/>
</dbReference>
<keyword evidence="8" id="KW-0378">Hydrolase</keyword>
<evidence type="ECO:0000256" key="1">
    <source>
        <dbReference type="ARBA" id="ARBA00004752"/>
    </source>
</evidence>
<dbReference type="Pfam" id="PF00912">
    <property type="entry name" value="Transgly"/>
    <property type="match status" value="1"/>
</dbReference>
<dbReference type="Proteomes" id="UP000319700">
    <property type="component" value="Unassembled WGS sequence"/>
</dbReference>
<evidence type="ECO:0000256" key="5">
    <source>
        <dbReference type="ARBA" id="ARBA00022670"/>
    </source>
</evidence>
<evidence type="ECO:0000256" key="3">
    <source>
        <dbReference type="ARBA" id="ARBA00007739"/>
    </source>
</evidence>
<dbReference type="InterPro" id="IPR050396">
    <property type="entry name" value="Glycosyltr_51/Transpeptidase"/>
</dbReference>
<comment type="caution">
    <text evidence="16">The sequence shown here is derived from an EMBL/GenBank/DDBJ whole genome shotgun (WGS) entry which is preliminary data.</text>
</comment>
<feature type="transmembrane region" description="Helical" evidence="12">
    <location>
        <begin position="21"/>
        <end position="37"/>
    </location>
</feature>
<keyword evidence="17" id="KW-1185">Reference proteome</keyword>
<evidence type="ECO:0000259" key="14">
    <source>
        <dbReference type="Pfam" id="PF00912"/>
    </source>
</evidence>
<sequence length="791" mass="90460">MKNKLIAFSQRIINWIKKNKIKSAIAFLLLLIYYFSIPRTLFQEPYSTVIESKEGELLGAKIAKDGQWRFPAQDSVPDKFKKCIVYFEDEYFYKHPGFNPVAMVNAIKQNRKAGKVVRGGSTLTQQVIRLSRKGKGRTYFEKFIEIILATRLELGYSKNEILELYAAHAPFGGNVVGLEMAAWRYFGVQSNQLSWAENATLAVLPNAPSLIYPGKNQIKLLNKRNRLLLKLHQEGIIDQQTYELSVQEPLPQKPYDLPQIAPHLLQRVAKSEEGTRVKTTIDYALQNRVNQIARYYYNQYKQNEVNNLAILVIDVSNRNVMSYVGNAPTDKDHQKDVDIIDAPRSTGSILKPLLYAGMLDDGEILPNTLVADIPTQIAGYTPQNFNLTFDGAVPAHRALSRSLNIPAVLMLQDFGVNKFYEELQKFKLRDINKTPDHYGLSLILGGAESNLWDLCRTYANLSSTLNYYTKNQSKYRTKEFTELNYKNDFEPDFGSESDQKNIIGAGSIWLTYNAMEEVNRPEGDEAWKFYDSSLKIAWKTGTSFGNRDAWAIGTNSKYVVGIWVGNATGEGRPTLTGVTSAAPILFDVFNLLPRQKWFQTPYKDLEEVEVCRLSGYLAKDGCPKIKQWVPKKGKSTVVCPYHKTVHLDRTEKFQVNSSCENIDNIVTKNWFVLPPVMAWYYKSQHIEYLPLPPFKEDCQGTQSVNMDFIYPKTNSKIYLTKNFNSEVQPVILKVAYSERDRELFWYVDNVYKATTKTFHELPITPTAGTHYITVVDAFGNEIRRKIEIVRE</sequence>
<feature type="domain" description="Glycosyl transferase family 51" evidence="14">
    <location>
        <begin position="70"/>
        <end position="230"/>
    </location>
</feature>
<dbReference type="Gene3D" id="1.10.3810.10">
    <property type="entry name" value="Biosynthetic peptidoglycan transglycosylase-like"/>
    <property type="match status" value="1"/>
</dbReference>
<dbReference type="GO" id="GO:0030288">
    <property type="term" value="C:outer membrane-bounded periplasmic space"/>
    <property type="evidence" value="ECO:0007669"/>
    <property type="project" value="TreeGrafter"/>
</dbReference>
<dbReference type="PANTHER" id="PTHR32282">
    <property type="entry name" value="BINDING PROTEIN TRANSPEPTIDASE, PUTATIVE-RELATED"/>
    <property type="match status" value="1"/>
</dbReference>
<evidence type="ECO:0000313" key="16">
    <source>
        <dbReference type="EMBL" id="TPG39462.1"/>
    </source>
</evidence>
<dbReference type="InterPro" id="IPR001264">
    <property type="entry name" value="Glyco_trans_51"/>
</dbReference>
<keyword evidence="4" id="KW-0121">Carboxypeptidase</keyword>
<keyword evidence="9" id="KW-0511">Multifunctional enzyme</keyword>
<dbReference type="PANTHER" id="PTHR32282:SF15">
    <property type="entry name" value="PENICILLIN-BINDING PROTEIN 1C"/>
    <property type="match status" value="1"/>
</dbReference>
<comment type="similarity">
    <text evidence="2">In the C-terminal section; belongs to the transpeptidase family.</text>
</comment>
<evidence type="ECO:0000256" key="6">
    <source>
        <dbReference type="ARBA" id="ARBA00022676"/>
    </source>
</evidence>
<keyword evidence="7" id="KW-0808">Transferase</keyword>
<comment type="pathway">
    <text evidence="1">Cell wall biogenesis; peptidoglycan biosynthesis.</text>
</comment>
<dbReference type="InterPro" id="IPR023346">
    <property type="entry name" value="Lysozyme-like_dom_sf"/>
</dbReference>
<dbReference type="SUPFAM" id="SSF53955">
    <property type="entry name" value="Lysozyme-like"/>
    <property type="match status" value="1"/>
</dbReference>
<evidence type="ECO:0000259" key="15">
    <source>
        <dbReference type="Pfam" id="PF06832"/>
    </source>
</evidence>
<reference evidence="16 17" key="1">
    <citation type="journal article" date="2019" name="Environ. Microbiol.">
        <title>Species interactions and distinct microbial communities in high Arctic permafrost affected cryosols are associated with the CH4 and CO2 gas fluxes.</title>
        <authorList>
            <person name="Altshuler I."/>
            <person name="Hamel J."/>
            <person name="Turney S."/>
            <person name="Magnuson E."/>
            <person name="Levesque R."/>
            <person name="Greer C."/>
            <person name="Whyte L.G."/>
        </authorList>
    </citation>
    <scope>NUCLEOTIDE SEQUENCE [LARGE SCALE GENOMIC DNA]</scope>
    <source>
        <strain evidence="16 17">42</strain>
    </source>
</reference>
<dbReference type="GO" id="GO:0006508">
    <property type="term" value="P:proteolysis"/>
    <property type="evidence" value="ECO:0007669"/>
    <property type="project" value="UniProtKB-KW"/>
</dbReference>
<evidence type="ECO:0000256" key="10">
    <source>
        <dbReference type="ARBA" id="ARBA00044770"/>
    </source>
</evidence>
<feature type="domain" description="Penicillin-binding C-terminal" evidence="15">
    <location>
        <begin position="697"/>
        <end position="785"/>
    </location>
</feature>
<dbReference type="STRING" id="29533.SAMN05444387_2085"/>
<name>A0A502EQX2_9FLAO</name>
<dbReference type="EMBL" id="RCZH01000008">
    <property type="protein sequence ID" value="TPG39462.1"/>
    <property type="molecule type" value="Genomic_DNA"/>
</dbReference>
<evidence type="ECO:0000256" key="2">
    <source>
        <dbReference type="ARBA" id="ARBA00007090"/>
    </source>
</evidence>
<dbReference type="InterPro" id="IPR036950">
    <property type="entry name" value="PBP_transglycosylase"/>
</dbReference>
<keyword evidence="6" id="KW-0328">Glycosyltransferase</keyword>
<dbReference type="GO" id="GO:0009252">
    <property type="term" value="P:peptidoglycan biosynthetic process"/>
    <property type="evidence" value="ECO:0007669"/>
    <property type="project" value="InterPro"/>
</dbReference>
<evidence type="ECO:0000256" key="11">
    <source>
        <dbReference type="ARBA" id="ARBA00049902"/>
    </source>
</evidence>
<comment type="similarity">
    <text evidence="3">In the N-terminal section; belongs to the glycosyltransferase 51 family.</text>
</comment>
<dbReference type="InterPro" id="IPR012338">
    <property type="entry name" value="Beta-lactam/transpept-like"/>
</dbReference>
<dbReference type="Pfam" id="PF06832">
    <property type="entry name" value="BiPBP_C"/>
    <property type="match status" value="1"/>
</dbReference>
<evidence type="ECO:0000259" key="13">
    <source>
        <dbReference type="Pfam" id="PF00905"/>
    </source>
</evidence>
<evidence type="ECO:0000313" key="17">
    <source>
        <dbReference type="Proteomes" id="UP000319700"/>
    </source>
</evidence>